<feature type="compositionally biased region" description="Polar residues" evidence="7">
    <location>
        <begin position="754"/>
        <end position="764"/>
    </location>
</feature>
<evidence type="ECO:0000256" key="6">
    <source>
        <dbReference type="ARBA" id="ARBA00075033"/>
    </source>
</evidence>
<keyword evidence="4" id="KW-0539">Nucleus</keyword>
<keyword evidence="10" id="KW-1185">Reference proteome</keyword>
<feature type="compositionally biased region" description="Polar residues" evidence="7">
    <location>
        <begin position="213"/>
        <end position="248"/>
    </location>
</feature>
<dbReference type="EMBL" id="CP144098">
    <property type="protein sequence ID" value="WWC86037.1"/>
    <property type="molecule type" value="Genomic_DNA"/>
</dbReference>
<accession>A0AAX4JMK5</accession>
<protein>
    <recommendedName>
        <fullName evidence="6">CENP-C homolog</fullName>
    </recommendedName>
</protein>
<evidence type="ECO:0000313" key="10">
    <source>
        <dbReference type="Proteomes" id="UP001355207"/>
    </source>
</evidence>
<feature type="compositionally biased region" description="Low complexity" evidence="7">
    <location>
        <begin position="153"/>
        <end position="164"/>
    </location>
</feature>
<feature type="compositionally biased region" description="Acidic residues" evidence="7">
    <location>
        <begin position="591"/>
        <end position="600"/>
    </location>
</feature>
<feature type="compositionally biased region" description="Acidic residues" evidence="7">
    <location>
        <begin position="321"/>
        <end position="330"/>
    </location>
</feature>
<dbReference type="Gene3D" id="2.60.120.10">
    <property type="entry name" value="Jelly Rolls"/>
    <property type="match status" value="1"/>
</dbReference>
<dbReference type="GeneID" id="91091580"/>
<dbReference type="InterPro" id="IPR028386">
    <property type="entry name" value="CENP-C/Mif2/cnp3"/>
</dbReference>
<feature type="region of interest" description="Disordered" evidence="7">
    <location>
        <begin position="558"/>
        <end position="621"/>
    </location>
</feature>
<feature type="region of interest" description="Disordered" evidence="7">
    <location>
        <begin position="1"/>
        <end position="32"/>
    </location>
</feature>
<feature type="region of interest" description="Disordered" evidence="7">
    <location>
        <begin position="748"/>
        <end position="805"/>
    </location>
</feature>
<dbReference type="InterPro" id="IPR014710">
    <property type="entry name" value="RmlC-like_jellyroll"/>
</dbReference>
<feature type="compositionally biased region" description="Low complexity" evidence="7">
    <location>
        <begin position="256"/>
        <end position="280"/>
    </location>
</feature>
<evidence type="ECO:0000313" key="9">
    <source>
        <dbReference type="EMBL" id="WWC86037.1"/>
    </source>
</evidence>
<comment type="function">
    <text evidence="5">Component of the kinetochore, a multiprotein complex that assembles on centromeric DNA and attaches chromosomes to spindle microtubules, mediating chromosome segregation and sister chromatid segregation during meiosis and mitosis. Component of the inner kinetochore constitutive centromere-associated network (CCAN), which serves as a structural platform for outer kinetochore assembly.</text>
</comment>
<evidence type="ECO:0000256" key="3">
    <source>
        <dbReference type="ARBA" id="ARBA00023125"/>
    </source>
</evidence>
<dbReference type="Pfam" id="PF11699">
    <property type="entry name" value="CENP-C_C"/>
    <property type="match status" value="1"/>
</dbReference>
<reference evidence="9 10" key="1">
    <citation type="submission" date="2024-01" db="EMBL/GenBank/DDBJ databases">
        <title>Comparative genomics of Cryptococcus and Kwoniella reveals pathogenesis evolution and contrasting modes of karyotype evolution via chromosome fusion or intercentromeric recombination.</title>
        <authorList>
            <person name="Coelho M.A."/>
            <person name="David-Palma M."/>
            <person name="Shea T."/>
            <person name="Bowers K."/>
            <person name="McGinley-Smith S."/>
            <person name="Mohammad A.W."/>
            <person name="Gnirke A."/>
            <person name="Yurkov A.M."/>
            <person name="Nowrousian M."/>
            <person name="Sun S."/>
            <person name="Cuomo C.A."/>
            <person name="Heitman J."/>
        </authorList>
    </citation>
    <scope>NUCLEOTIDE SEQUENCE [LARGE SCALE GENOMIC DNA]</scope>
    <source>
        <strain evidence="9 10">CBS 6074</strain>
    </source>
</reference>
<dbReference type="GO" id="GO:0051315">
    <property type="term" value="P:attachment of mitotic spindle microtubules to kinetochore"/>
    <property type="evidence" value="ECO:0007669"/>
    <property type="project" value="TreeGrafter"/>
</dbReference>
<feature type="compositionally biased region" description="Basic and acidic residues" evidence="7">
    <location>
        <begin position="287"/>
        <end position="297"/>
    </location>
</feature>
<dbReference type="Proteomes" id="UP001355207">
    <property type="component" value="Chromosome 1"/>
</dbReference>
<evidence type="ECO:0000256" key="7">
    <source>
        <dbReference type="SAM" id="MobiDB-lite"/>
    </source>
</evidence>
<organism evidence="9 10">
    <name type="scientific">Kwoniella dendrophila CBS 6074</name>
    <dbReference type="NCBI Taxonomy" id="1295534"/>
    <lineage>
        <taxon>Eukaryota</taxon>
        <taxon>Fungi</taxon>
        <taxon>Dikarya</taxon>
        <taxon>Basidiomycota</taxon>
        <taxon>Agaricomycotina</taxon>
        <taxon>Tremellomycetes</taxon>
        <taxon>Tremellales</taxon>
        <taxon>Cryptococcaceae</taxon>
        <taxon>Kwoniella</taxon>
    </lineage>
</organism>
<dbReference type="SUPFAM" id="SSF51182">
    <property type="entry name" value="RmlC-like cupins"/>
    <property type="match status" value="1"/>
</dbReference>
<proteinExistence type="inferred from homology"/>
<feature type="compositionally biased region" description="Acidic residues" evidence="7">
    <location>
        <begin position="298"/>
        <end position="313"/>
    </location>
</feature>
<dbReference type="GO" id="GO:0005634">
    <property type="term" value="C:nucleus"/>
    <property type="evidence" value="ECO:0007669"/>
    <property type="project" value="UniProtKB-SubCell"/>
</dbReference>
<keyword evidence="3" id="KW-0238">DNA-binding</keyword>
<comment type="similarity">
    <text evidence="2">Belongs to the CENP-C/MIF2 family.</text>
</comment>
<name>A0AAX4JMK5_9TREE</name>
<evidence type="ECO:0000256" key="4">
    <source>
        <dbReference type="ARBA" id="ARBA00023242"/>
    </source>
</evidence>
<evidence type="ECO:0000256" key="1">
    <source>
        <dbReference type="ARBA" id="ARBA00004123"/>
    </source>
</evidence>
<evidence type="ECO:0000259" key="8">
    <source>
        <dbReference type="Pfam" id="PF11699"/>
    </source>
</evidence>
<dbReference type="PANTHER" id="PTHR16684:SF11">
    <property type="entry name" value="CENTROMERE PROTEIN C"/>
    <property type="match status" value="1"/>
</dbReference>
<dbReference type="FunFam" id="2.60.120.10:FF:000033">
    <property type="entry name" value="Centromere protein C 1"/>
    <property type="match status" value="1"/>
</dbReference>
<dbReference type="GO" id="GO:0051455">
    <property type="term" value="P:spindle attachment to meiosis I kinetochore"/>
    <property type="evidence" value="ECO:0007669"/>
    <property type="project" value="TreeGrafter"/>
</dbReference>
<evidence type="ECO:0000256" key="5">
    <source>
        <dbReference type="ARBA" id="ARBA00057947"/>
    </source>
</evidence>
<dbReference type="InterPro" id="IPR011051">
    <property type="entry name" value="RmlC_Cupin_sf"/>
</dbReference>
<evidence type="ECO:0000256" key="2">
    <source>
        <dbReference type="ARBA" id="ARBA00010291"/>
    </source>
</evidence>
<dbReference type="GO" id="GO:0000776">
    <property type="term" value="C:kinetochore"/>
    <property type="evidence" value="ECO:0007669"/>
    <property type="project" value="InterPro"/>
</dbReference>
<feature type="compositionally biased region" description="Low complexity" evidence="7">
    <location>
        <begin position="773"/>
        <end position="785"/>
    </location>
</feature>
<dbReference type="InterPro" id="IPR025974">
    <property type="entry name" value="Mif2/CENP-C_cupin"/>
</dbReference>
<dbReference type="GO" id="GO:0019237">
    <property type="term" value="F:centromeric DNA binding"/>
    <property type="evidence" value="ECO:0007669"/>
    <property type="project" value="InterPro"/>
</dbReference>
<feature type="compositionally biased region" description="Acidic residues" evidence="7">
    <location>
        <begin position="420"/>
        <end position="447"/>
    </location>
</feature>
<dbReference type="CDD" id="cd06993">
    <property type="entry name" value="cupin_CENP-C_C"/>
    <property type="match status" value="1"/>
</dbReference>
<comment type="subcellular location">
    <subcellularLocation>
        <location evidence="1">Nucleus</location>
    </subcellularLocation>
</comment>
<feature type="compositionally biased region" description="Low complexity" evidence="7">
    <location>
        <begin position="341"/>
        <end position="350"/>
    </location>
</feature>
<dbReference type="RefSeq" id="XP_066072800.1">
    <property type="nucleotide sequence ID" value="XM_066216703.1"/>
</dbReference>
<dbReference type="GO" id="GO:0051382">
    <property type="term" value="P:kinetochore assembly"/>
    <property type="evidence" value="ECO:0007669"/>
    <property type="project" value="InterPro"/>
</dbReference>
<feature type="compositionally biased region" description="Polar residues" evidence="7">
    <location>
        <begin position="168"/>
        <end position="200"/>
    </location>
</feature>
<feature type="domain" description="Mif2/CENP-C cupin" evidence="8">
    <location>
        <begin position="654"/>
        <end position="740"/>
    </location>
</feature>
<feature type="region of interest" description="Disordered" evidence="7">
    <location>
        <begin position="68"/>
        <end position="507"/>
    </location>
</feature>
<dbReference type="PANTHER" id="PTHR16684">
    <property type="entry name" value="CENTROMERE PROTEIN C"/>
    <property type="match status" value="1"/>
</dbReference>
<sequence>MSTPGRRRRAEDKHTAYNADPKNVGTYTNAPMPRNVERLADGFEDPEAFFKSPTGTNYDGANRTFQSMYNPQTPGNRSEYTLAQTPMTGETGITSLGTIRRSKSRLSDIDIGDNDEEEEHIDDDLLEDEDDLRPATPGQSFFAGNNPPSVTLPSRSRVSASSPAINKTYDSLPSPRATTSAARSPRKSTLSAYSHTTPGRSTRGGRVSDITDENASSPFQQNNGSPDLSLSRNLNDSNDRSINSSPLRNTARKSTRVSTSASPRRSSRLSTSPTTKKTTAQQKKNSRQSERPDRTLDLEEEAPIEQELSIDDADQTRLQDDNDDEIEGDITMENTRRKSMKSAASRKSNATRNGDSIREASISDNEADNGPAYDNDGPSGFDASVQDVSIGNHDDDIQEEDNNNDISALVDDMANGDHGDENDEVEDDVGLEEDAIAEENEEEEEEADRPARPERRHKPATKKRPVKQNRRDENNVPRTRNPRQGSVAPVPKRTRVSQIGVGDGYEDENQYTGNFTVRRSNRQHFAPLEYWRGEKFEYARGPKCPVIKEVITIPEQPAQPLSQRYKKSRSRQRSSSVVQQPKKRRNRNDYDSQDDDDDIENGAQGSIVHTEDGWDAGTEPTGLVKTYPDGFESHRKIACPKALLNPPNMENQSFDYQKVFGEGDFMAAGVVFIPIGSKKATKPSKDNAYVFYVIQGAVQVTIYRTSFVMAPGGQFLVPRGNDYCIENISEDKEVKLFFAQARKIRAGEEETDDVQSQARSSSVVENGKKGNKLTDSNNTSSSSLTTKKKKLQQVREESDNDDDDY</sequence>
<feature type="compositionally biased region" description="Polar residues" evidence="7">
    <location>
        <begin position="68"/>
        <end position="97"/>
    </location>
</feature>
<dbReference type="AlphaFoldDB" id="A0AAX4JMK5"/>
<gene>
    <name evidence="9" type="ORF">L201_000908</name>
</gene>
<feature type="compositionally biased region" description="Basic residues" evidence="7">
    <location>
        <begin position="454"/>
        <end position="468"/>
    </location>
</feature>
<feature type="compositionally biased region" description="Polar residues" evidence="7">
    <location>
        <begin position="137"/>
        <end position="152"/>
    </location>
</feature>
<feature type="compositionally biased region" description="Acidic residues" evidence="7">
    <location>
        <begin position="110"/>
        <end position="131"/>
    </location>
</feature>